<reference evidence="1 2" key="1">
    <citation type="submission" date="2022-03" db="EMBL/GenBank/DDBJ databases">
        <authorList>
            <person name="He Y."/>
        </authorList>
    </citation>
    <scope>NUCLEOTIDE SEQUENCE [LARGE SCALE GENOMIC DNA]</scope>
    <source>
        <strain evidence="1 2">TK19116</strain>
    </source>
</reference>
<dbReference type="Proteomes" id="UP001203945">
    <property type="component" value="Unassembled WGS sequence"/>
</dbReference>
<sequence length="354" mass="37888">MKTRVGIAGTSGAIMAEGWRAAFEAAAPEFDVVANASLGSSHPAMLPYRLPLLEDAGLDVLLVDLCVNEQRALGRNLHSPDWARDGFAWLRGWCADRGVLPVVLILPALGEAGMAGSPVADGWAAMCRDAGLPWLDGYRLIRHGCFYTRQPPRHFFLNANHLNARGTRLVAEALARTLPQFLMHATIGAATGPAPDLRFVHAGGRLERQTALVAERLLRLTLGEAHSVQTGPGEVAGVVHDMARASGALLMTGARARAKRLDTPHLQPDGPLRLVAWSLIERVPAAEDGHVVLSVQPSRLLAGQEDNDHTKPDAAPGIEDPTLEIAGLIMRDEPAERRLIAAQGITGDLLSLLD</sequence>
<comment type="caution">
    <text evidence="1">The sequence shown here is derived from an EMBL/GenBank/DDBJ whole genome shotgun (WGS) entry which is preliminary data.</text>
</comment>
<accession>A0ABT1MNA9</accession>
<protein>
    <recommendedName>
        <fullName evidence="3">SGNH hydrolase-type esterase domain-containing protein</fullName>
    </recommendedName>
</protein>
<dbReference type="SUPFAM" id="SSF52266">
    <property type="entry name" value="SGNH hydrolase"/>
    <property type="match status" value="1"/>
</dbReference>
<dbReference type="RefSeq" id="WP_255328783.1">
    <property type="nucleotide sequence ID" value="NZ_JAKZEU010000002.1"/>
</dbReference>
<dbReference type="InterPro" id="IPR036514">
    <property type="entry name" value="SGNH_hydro_sf"/>
</dbReference>
<name>A0ABT1MNA9_9RHOB</name>
<dbReference type="EMBL" id="JAKZEU010000002">
    <property type="protein sequence ID" value="MCQ0969767.1"/>
    <property type="molecule type" value="Genomic_DNA"/>
</dbReference>
<proteinExistence type="predicted"/>
<evidence type="ECO:0000313" key="1">
    <source>
        <dbReference type="EMBL" id="MCQ0969767.1"/>
    </source>
</evidence>
<gene>
    <name evidence="1" type="ORF">MLD63_04910</name>
</gene>
<evidence type="ECO:0008006" key="3">
    <source>
        <dbReference type="Google" id="ProtNLM"/>
    </source>
</evidence>
<dbReference type="Gene3D" id="3.40.50.1110">
    <property type="entry name" value="SGNH hydrolase"/>
    <property type="match status" value="1"/>
</dbReference>
<keyword evidence="2" id="KW-1185">Reference proteome</keyword>
<organism evidence="1 2">
    <name type="scientific">Paracoccus albicereus</name>
    <dbReference type="NCBI Taxonomy" id="2922394"/>
    <lineage>
        <taxon>Bacteria</taxon>
        <taxon>Pseudomonadati</taxon>
        <taxon>Pseudomonadota</taxon>
        <taxon>Alphaproteobacteria</taxon>
        <taxon>Rhodobacterales</taxon>
        <taxon>Paracoccaceae</taxon>
        <taxon>Paracoccus</taxon>
    </lineage>
</organism>
<evidence type="ECO:0000313" key="2">
    <source>
        <dbReference type="Proteomes" id="UP001203945"/>
    </source>
</evidence>